<keyword evidence="1" id="KW-1133">Transmembrane helix</keyword>
<proteinExistence type="predicted"/>
<dbReference type="RefSeq" id="WP_014256360.1">
    <property type="nucleotide sequence ID" value="NC_016627.1"/>
</dbReference>
<dbReference type="InterPro" id="IPR003675">
    <property type="entry name" value="Rce1/LyrA-like_dom"/>
</dbReference>
<dbReference type="KEGG" id="ccl:Clocl_3328"/>
<dbReference type="Proteomes" id="UP000005435">
    <property type="component" value="Chromosome"/>
</dbReference>
<keyword evidence="1" id="KW-0472">Membrane</keyword>
<feature type="transmembrane region" description="Helical" evidence="1">
    <location>
        <begin position="132"/>
        <end position="155"/>
    </location>
</feature>
<keyword evidence="4" id="KW-1185">Reference proteome</keyword>
<feature type="transmembrane region" description="Helical" evidence="1">
    <location>
        <begin position="167"/>
        <end position="185"/>
    </location>
</feature>
<dbReference type="AlphaFoldDB" id="G8LWW7"/>
<evidence type="ECO:0000313" key="3">
    <source>
        <dbReference type="EMBL" id="AEV69828.1"/>
    </source>
</evidence>
<protein>
    <submittedName>
        <fullName evidence="3">CAAX amino terminal protease family</fullName>
    </submittedName>
</protein>
<dbReference type="GO" id="GO:0004175">
    <property type="term" value="F:endopeptidase activity"/>
    <property type="evidence" value="ECO:0007669"/>
    <property type="project" value="UniProtKB-ARBA"/>
</dbReference>
<feature type="transmembrane region" description="Helical" evidence="1">
    <location>
        <begin position="221"/>
        <end position="247"/>
    </location>
</feature>
<organism evidence="3 4">
    <name type="scientific">Acetivibrio clariflavus (strain DSM 19732 / NBRC 101661 / EBR45)</name>
    <name type="common">Clostridium clariflavum</name>
    <dbReference type="NCBI Taxonomy" id="720554"/>
    <lineage>
        <taxon>Bacteria</taxon>
        <taxon>Bacillati</taxon>
        <taxon>Bacillota</taxon>
        <taxon>Clostridia</taxon>
        <taxon>Eubacteriales</taxon>
        <taxon>Oscillospiraceae</taxon>
        <taxon>Acetivibrio</taxon>
    </lineage>
</organism>
<dbReference type="GO" id="GO:0006508">
    <property type="term" value="P:proteolysis"/>
    <property type="evidence" value="ECO:0007669"/>
    <property type="project" value="UniProtKB-KW"/>
</dbReference>
<accession>G8LWW7</accession>
<feature type="transmembrane region" description="Helical" evidence="1">
    <location>
        <begin position="191"/>
        <end position="209"/>
    </location>
</feature>
<sequence length="248" mass="28162">MMEVKASNERVVSNRRSILKVVIAALGLMVFQFFYNKLMEVLLIDVVAKAVTGLTNSCYLMIHHTMQFLILFIPTMIIYRTKKLDFGYWNKNYKASRRYIILGATYALLISLITAIMGAYRKFELDDFIFQLFFSGLGEEILFRSLPITVLILAGGKDYEFDIKGKYTLSISVAISAVLFALGHVSISREGISFSTMQLLCCLIVGMILGDCYKRTHNIWICMFIHGFINVLSLVFNMAFVFLLSALA</sequence>
<reference evidence="3 4" key="2">
    <citation type="journal article" date="2012" name="Stand. Genomic Sci.">
        <title>Complete Genome Sequence of Clostridium clariflavum DSM 19732.</title>
        <authorList>
            <person name="Izquierdo J.A."/>
            <person name="Goodwin L."/>
            <person name="Davenport K.W."/>
            <person name="Teshima H."/>
            <person name="Bruce D."/>
            <person name="Detter C."/>
            <person name="Tapia R."/>
            <person name="Han S."/>
            <person name="Land M."/>
            <person name="Hauser L."/>
            <person name="Jeffries C.D."/>
            <person name="Han J."/>
            <person name="Pitluck S."/>
            <person name="Nolan M."/>
            <person name="Chen A."/>
            <person name="Huntemann M."/>
            <person name="Mavromatis K."/>
            <person name="Mikhailova N."/>
            <person name="Liolios K."/>
            <person name="Woyke T."/>
            <person name="Lynd L.R."/>
        </authorList>
    </citation>
    <scope>NUCLEOTIDE SEQUENCE [LARGE SCALE GENOMIC DNA]</scope>
    <source>
        <strain evidence="4">DSM 19732 / NBRC 101661 / EBR45</strain>
    </source>
</reference>
<evidence type="ECO:0000259" key="2">
    <source>
        <dbReference type="Pfam" id="PF02517"/>
    </source>
</evidence>
<dbReference type="GO" id="GO:0080120">
    <property type="term" value="P:CAAX-box protein maturation"/>
    <property type="evidence" value="ECO:0007669"/>
    <property type="project" value="UniProtKB-ARBA"/>
</dbReference>
<gene>
    <name evidence="3" type="ordered locus">Clocl_3328</name>
</gene>
<feature type="transmembrane region" description="Helical" evidence="1">
    <location>
        <begin position="59"/>
        <end position="79"/>
    </location>
</feature>
<keyword evidence="1" id="KW-0812">Transmembrane</keyword>
<keyword evidence="3" id="KW-0645">Protease</keyword>
<dbReference type="HOGENOM" id="CLU_1118633_0_0_9"/>
<keyword evidence="3" id="KW-0378">Hydrolase</keyword>
<name>G8LWW7_ACECE</name>
<reference evidence="4" key="1">
    <citation type="submission" date="2011-12" db="EMBL/GenBank/DDBJ databases">
        <title>Complete sequence of Clostridium clariflavum DSM 19732.</title>
        <authorList>
            <consortium name="US DOE Joint Genome Institute"/>
            <person name="Lucas S."/>
            <person name="Han J."/>
            <person name="Lapidus A."/>
            <person name="Cheng J.-F."/>
            <person name="Goodwin L."/>
            <person name="Pitluck S."/>
            <person name="Peters L."/>
            <person name="Teshima H."/>
            <person name="Detter J.C."/>
            <person name="Han C."/>
            <person name="Tapia R."/>
            <person name="Land M."/>
            <person name="Hauser L."/>
            <person name="Kyrpides N."/>
            <person name="Ivanova N."/>
            <person name="Pagani I."/>
            <person name="Kitzmiller T."/>
            <person name="Lynd L."/>
            <person name="Izquierdo J."/>
            <person name="Woyke T."/>
        </authorList>
    </citation>
    <scope>NUCLEOTIDE SEQUENCE [LARGE SCALE GENOMIC DNA]</scope>
    <source>
        <strain evidence="4">DSM 19732 / NBRC 101661 / EBR45</strain>
    </source>
</reference>
<feature type="transmembrane region" description="Helical" evidence="1">
    <location>
        <begin position="99"/>
        <end position="120"/>
    </location>
</feature>
<dbReference type="Pfam" id="PF02517">
    <property type="entry name" value="Rce1-like"/>
    <property type="match status" value="1"/>
</dbReference>
<feature type="transmembrane region" description="Helical" evidence="1">
    <location>
        <begin position="21"/>
        <end position="39"/>
    </location>
</feature>
<feature type="domain" description="CAAX prenyl protease 2/Lysostaphin resistance protein A-like" evidence="2">
    <location>
        <begin position="128"/>
        <end position="232"/>
    </location>
</feature>
<evidence type="ECO:0000256" key="1">
    <source>
        <dbReference type="SAM" id="Phobius"/>
    </source>
</evidence>
<dbReference type="EMBL" id="CP003065">
    <property type="protein sequence ID" value="AEV69828.1"/>
    <property type="molecule type" value="Genomic_DNA"/>
</dbReference>
<evidence type="ECO:0000313" key="4">
    <source>
        <dbReference type="Proteomes" id="UP000005435"/>
    </source>
</evidence>